<dbReference type="HOGENOM" id="CLU_2022227_0_0_11"/>
<organism evidence="2 3">
    <name type="scientific">Bifidobacterium breve DSM 20213 = JCM 1192</name>
    <dbReference type="NCBI Taxonomy" id="518634"/>
    <lineage>
        <taxon>Bacteria</taxon>
        <taxon>Bacillati</taxon>
        <taxon>Actinomycetota</taxon>
        <taxon>Actinomycetes</taxon>
        <taxon>Bifidobacteriales</taxon>
        <taxon>Bifidobacteriaceae</taxon>
        <taxon>Bifidobacterium</taxon>
    </lineage>
</organism>
<name>D4BPD3_BIFBR</name>
<accession>D4BPD3</accession>
<comment type="caution">
    <text evidence="2">The sequence shown here is derived from an EMBL/GenBank/DDBJ whole genome shotgun (WGS) entry which is preliminary data.</text>
</comment>
<feature type="region of interest" description="Disordered" evidence="1">
    <location>
        <begin position="1"/>
        <end position="20"/>
    </location>
</feature>
<evidence type="ECO:0000313" key="3">
    <source>
        <dbReference type="Proteomes" id="UP000003191"/>
    </source>
</evidence>
<reference evidence="2 3" key="1">
    <citation type="submission" date="2010-02" db="EMBL/GenBank/DDBJ databases">
        <authorList>
            <person name="Weinstock G."/>
            <person name="Sodergren E."/>
            <person name="Clifton S."/>
            <person name="Fulton L."/>
            <person name="Fulton B."/>
            <person name="Courtney L."/>
            <person name="Fronick C."/>
            <person name="Harrison M."/>
            <person name="Strong C."/>
            <person name="Farmer C."/>
            <person name="Delahaunty K."/>
            <person name="Markovic C."/>
            <person name="Hall O."/>
            <person name="Minx P."/>
            <person name="Tomlinson C."/>
            <person name="Mitreva M."/>
            <person name="Nelson J."/>
            <person name="Hou S."/>
            <person name="Wollam A."/>
            <person name="Pepin K.H."/>
            <person name="Johnson M."/>
            <person name="Bhonagiri V."/>
            <person name="Zhang X."/>
            <person name="Suruliraj S."/>
            <person name="Warren W."/>
            <person name="Chinwalla A."/>
            <person name="Mardis E.R."/>
            <person name="Wilson R.K."/>
        </authorList>
    </citation>
    <scope>NUCLEOTIDE SEQUENCE [LARGE SCALE GENOMIC DNA]</scope>
    <source>
        <strain evidence="2 3">DSM 20213</strain>
    </source>
</reference>
<proteinExistence type="predicted"/>
<dbReference type="AlphaFoldDB" id="D4BPD3"/>
<dbReference type="EMBL" id="ACCG02000009">
    <property type="protein sequence ID" value="EFE89520.1"/>
    <property type="molecule type" value="Genomic_DNA"/>
</dbReference>
<protein>
    <submittedName>
        <fullName evidence="2">Uncharacterized protein</fullName>
    </submittedName>
</protein>
<feature type="compositionally biased region" description="Polar residues" evidence="1">
    <location>
        <begin position="1"/>
        <end position="12"/>
    </location>
</feature>
<evidence type="ECO:0000256" key="1">
    <source>
        <dbReference type="SAM" id="MobiDB-lite"/>
    </source>
</evidence>
<sequence length="122" mass="13007">MTGSNEPSRSRGTSMVTGPTPSVVTVLTVVPLRVFALRPRALFSCFARPGCSVVSSSKAVSGTVPVNCLSRPSGPVGSSPRSFARLIISNASSRSAAHARQYSLSAFHEPFPHIRDYSKRQM</sequence>
<dbReference type="Proteomes" id="UP000003191">
    <property type="component" value="Unassembled WGS sequence"/>
</dbReference>
<gene>
    <name evidence="2" type="ORF">BIFBRE_03942</name>
</gene>
<evidence type="ECO:0000313" key="2">
    <source>
        <dbReference type="EMBL" id="EFE89520.1"/>
    </source>
</evidence>
<keyword evidence="3" id="KW-1185">Reference proteome</keyword>